<dbReference type="RefSeq" id="WP_026394681.1">
    <property type="nucleotide sequence ID" value="NZ_WJBE01000013.1"/>
</dbReference>
<dbReference type="EMBL" id="WJBE01000013">
    <property type="protein sequence ID" value="MBC3900592.1"/>
    <property type="molecule type" value="Genomic_DNA"/>
</dbReference>
<feature type="transmembrane region" description="Helical" evidence="7">
    <location>
        <begin position="191"/>
        <end position="213"/>
    </location>
</feature>
<evidence type="ECO:0000256" key="7">
    <source>
        <dbReference type="SAM" id="Phobius"/>
    </source>
</evidence>
<evidence type="ECO:0000256" key="4">
    <source>
        <dbReference type="ARBA" id="ARBA00022692"/>
    </source>
</evidence>
<dbReference type="InterPro" id="IPR004254">
    <property type="entry name" value="AdipoR/HlyIII-related"/>
</dbReference>
<feature type="transmembrane region" description="Helical" evidence="7">
    <location>
        <begin position="160"/>
        <end position="179"/>
    </location>
</feature>
<feature type="transmembrane region" description="Helical" evidence="7">
    <location>
        <begin position="135"/>
        <end position="154"/>
    </location>
</feature>
<keyword evidence="5 7" id="KW-1133">Transmembrane helix</keyword>
<dbReference type="Pfam" id="PF03006">
    <property type="entry name" value="HlyIII"/>
    <property type="match status" value="1"/>
</dbReference>
<evidence type="ECO:0000256" key="3">
    <source>
        <dbReference type="ARBA" id="ARBA00022475"/>
    </source>
</evidence>
<accession>A0ABR6Z0G1</accession>
<feature type="transmembrane region" description="Helical" evidence="7">
    <location>
        <begin position="109"/>
        <end position="128"/>
    </location>
</feature>
<evidence type="ECO:0000313" key="8">
    <source>
        <dbReference type="EMBL" id="MBC3900592.1"/>
    </source>
</evidence>
<comment type="similarity">
    <text evidence="2">Belongs to the UPF0073 (Hly-III) family.</text>
</comment>
<keyword evidence="6 7" id="KW-0472">Membrane</keyword>
<evidence type="ECO:0000256" key="1">
    <source>
        <dbReference type="ARBA" id="ARBA00004651"/>
    </source>
</evidence>
<reference evidence="8 9" key="1">
    <citation type="journal article" date="2020" name="mSystems">
        <title>Defining Genomic and Predicted Metabolic Features of the Acetobacterium Genus.</title>
        <authorList>
            <person name="Ross D.E."/>
            <person name="Marshall C.W."/>
            <person name="Gulliver D."/>
            <person name="May H.D."/>
            <person name="Norman R.S."/>
        </authorList>
    </citation>
    <scope>NUCLEOTIDE SEQUENCE [LARGE SCALE GENOMIC DNA]</scope>
    <source>
        <strain evidence="8 9">DSM 4132</strain>
    </source>
</reference>
<evidence type="ECO:0000256" key="6">
    <source>
        <dbReference type="ARBA" id="ARBA00023136"/>
    </source>
</evidence>
<sequence>MNQFREPMNALTHLIGAVLSVFGISAMLVLIIAEDNVTPLTLVSVLAFGVGLICLYGTSFTYHASQGDQEKILHLKKLDHAMIFILIAGTYTPFCLLCLTGTMRVAMMVAIWGVALIGIILKVAWINMPRWLGTGLYIFLGWFALFVLGPLYQALPLPGFMLLVGGGVMYTIGGIIYAIKKPNFGKNFGFHELFHIFVILGSLCHFICVFFFIL</sequence>
<keyword evidence="4 7" id="KW-0812">Transmembrane</keyword>
<comment type="caution">
    <text evidence="8">The sequence shown here is derived from an EMBL/GenBank/DDBJ whole genome shotgun (WGS) entry which is preliminary data.</text>
</comment>
<evidence type="ECO:0000256" key="5">
    <source>
        <dbReference type="ARBA" id="ARBA00022989"/>
    </source>
</evidence>
<proteinExistence type="inferred from homology"/>
<keyword evidence="3" id="KW-1003">Cell membrane</keyword>
<keyword evidence="9" id="KW-1185">Reference proteome</keyword>
<organism evidence="8 9">
    <name type="scientific">Acetobacterium malicum</name>
    <dbReference type="NCBI Taxonomy" id="52692"/>
    <lineage>
        <taxon>Bacteria</taxon>
        <taxon>Bacillati</taxon>
        <taxon>Bacillota</taxon>
        <taxon>Clostridia</taxon>
        <taxon>Eubacteriales</taxon>
        <taxon>Eubacteriaceae</taxon>
        <taxon>Acetobacterium</taxon>
    </lineage>
</organism>
<dbReference type="Proteomes" id="UP000622405">
    <property type="component" value="Unassembled WGS sequence"/>
</dbReference>
<gene>
    <name evidence="8" type="ORF">GH811_13305</name>
</gene>
<feature type="transmembrane region" description="Helical" evidence="7">
    <location>
        <begin position="39"/>
        <end position="62"/>
    </location>
</feature>
<dbReference type="NCBIfam" id="TIGR01065">
    <property type="entry name" value="hlyIII"/>
    <property type="match status" value="1"/>
</dbReference>
<feature type="transmembrane region" description="Helical" evidence="7">
    <location>
        <begin position="83"/>
        <end position="103"/>
    </location>
</feature>
<comment type="subcellular location">
    <subcellularLocation>
        <location evidence="1">Cell membrane</location>
        <topology evidence="1">Multi-pass membrane protein</topology>
    </subcellularLocation>
</comment>
<evidence type="ECO:0000256" key="2">
    <source>
        <dbReference type="ARBA" id="ARBA00008488"/>
    </source>
</evidence>
<evidence type="ECO:0000313" key="9">
    <source>
        <dbReference type="Proteomes" id="UP000622405"/>
    </source>
</evidence>
<protein>
    <submittedName>
        <fullName evidence="8">Hemolysin III family protein</fullName>
    </submittedName>
</protein>
<dbReference type="PANTHER" id="PTHR20855:SF3">
    <property type="entry name" value="LD03007P"/>
    <property type="match status" value="1"/>
</dbReference>
<feature type="transmembrane region" description="Helical" evidence="7">
    <location>
        <begin position="12"/>
        <end position="33"/>
    </location>
</feature>
<dbReference type="InterPro" id="IPR005744">
    <property type="entry name" value="Hy-lIII"/>
</dbReference>
<name>A0ABR6Z0G1_9FIRM</name>
<dbReference type="PANTHER" id="PTHR20855">
    <property type="entry name" value="ADIPOR/PROGESTIN RECEPTOR-RELATED"/>
    <property type="match status" value="1"/>
</dbReference>